<reference evidence="1 2" key="1">
    <citation type="journal article" date="2019" name="Can. Vet. J.">
        <title>First reported outbreak of Duck atadenovirus A tracheobronchitis in 3-week-old ducklings in Quebec including whole genome sequence of the virus.</title>
        <authorList>
            <person name="Chenier S."/>
            <person name="Desroches M."/>
            <person name="Provost C."/>
            <person name="Bournival V."/>
            <person name="St-Sauveur V.G."/>
            <person name="Koszegi M."/>
            <person name="Gagnon C.A."/>
        </authorList>
    </citation>
    <scope>NUCLEOTIDE SEQUENCE [LARGE SCALE GENOMIC DNA]</scope>
    <source>
        <strain evidence="1 2">FMV-19-2234581</strain>
    </source>
</reference>
<protein>
    <submittedName>
        <fullName evidence="1">Uncharacterized protein</fullName>
    </submittedName>
</protein>
<evidence type="ECO:0000313" key="1">
    <source>
        <dbReference type="EMBL" id="QGX86437.1"/>
    </source>
</evidence>
<organism evidence="1 2">
    <name type="scientific">Duck adenovirus 1</name>
    <name type="common">DAdV-1</name>
    <dbReference type="NCBI Taxonomy" id="130329"/>
    <lineage>
        <taxon>Viruses</taxon>
        <taxon>Varidnaviria</taxon>
        <taxon>Bamfordvirae</taxon>
        <taxon>Preplasmiviricota</taxon>
        <taxon>Polisuviricotina</taxon>
        <taxon>Pharingeaviricetes</taxon>
        <taxon>Rowavirales</taxon>
        <taxon>Adenoviridae</taxon>
        <taxon>Barthadenovirus</taxon>
        <taxon>Barthadenovirus galloanserae</taxon>
        <taxon>Duck atadenovirus A</taxon>
    </lineage>
</organism>
<dbReference type="Proteomes" id="UP000434273">
    <property type="component" value="Segment"/>
</dbReference>
<evidence type="ECO:0000313" key="2">
    <source>
        <dbReference type="Proteomes" id="UP000434273"/>
    </source>
</evidence>
<name>A0A6B9F305_DADV1</name>
<sequence length="104" mass="11902">MAISEAALRYNTSALYLLELFYSGYDLFAGGPQCRHDDLRLLTVYDQDKNPSLRLFLSAGWYCDRCRPLYESELRDALFNAGGFYIKKDGDLVAHCDFQACQRA</sequence>
<dbReference type="EMBL" id="MN310513">
    <property type="protein sequence ID" value="QGX86437.1"/>
    <property type="molecule type" value="Genomic_DNA"/>
</dbReference>
<accession>A0A6B9F305</accession>
<proteinExistence type="predicted"/>